<evidence type="ECO:0000259" key="2">
    <source>
        <dbReference type="Pfam" id="PF05360"/>
    </source>
</evidence>
<feature type="transmembrane region" description="Helical" evidence="1">
    <location>
        <begin position="43"/>
        <end position="62"/>
    </location>
</feature>
<dbReference type="PANTHER" id="PTHR37290:SF1">
    <property type="entry name" value="INNER MEMBRANE PROTEIN YIAA"/>
    <property type="match status" value="1"/>
</dbReference>
<dbReference type="Pfam" id="PF05360">
    <property type="entry name" value="YiaAB"/>
    <property type="match status" value="2"/>
</dbReference>
<organism evidence="3 4">
    <name type="scientific">Undibacterium jejuense</name>
    <dbReference type="NCBI Taxonomy" id="1344949"/>
    <lineage>
        <taxon>Bacteria</taxon>
        <taxon>Pseudomonadati</taxon>
        <taxon>Pseudomonadota</taxon>
        <taxon>Betaproteobacteria</taxon>
        <taxon>Burkholderiales</taxon>
        <taxon>Oxalobacteraceae</taxon>
        <taxon>Undibacterium</taxon>
    </lineage>
</organism>
<dbReference type="InterPro" id="IPR008024">
    <property type="entry name" value="YiaAB"/>
</dbReference>
<dbReference type="GO" id="GO:0005886">
    <property type="term" value="C:plasma membrane"/>
    <property type="evidence" value="ECO:0007669"/>
    <property type="project" value="TreeGrafter"/>
</dbReference>
<dbReference type="NCBIfam" id="NF008482">
    <property type="entry name" value="PRK11383.1"/>
    <property type="match status" value="1"/>
</dbReference>
<feature type="transmembrane region" description="Helical" evidence="1">
    <location>
        <begin position="74"/>
        <end position="93"/>
    </location>
</feature>
<comment type="caution">
    <text evidence="3">The sequence shown here is derived from an EMBL/GenBank/DDBJ whole genome shotgun (WGS) entry which is preliminary data.</text>
</comment>
<gene>
    <name evidence="3" type="ORF">H8K32_05670</name>
</gene>
<feature type="domain" description="YiaAB two helix" evidence="2">
    <location>
        <begin position="75"/>
        <end position="127"/>
    </location>
</feature>
<dbReference type="PANTHER" id="PTHR37290">
    <property type="entry name" value="INNER MEMBRANE PROTEIN YIAA-RELATED"/>
    <property type="match status" value="1"/>
</dbReference>
<evidence type="ECO:0000313" key="4">
    <source>
        <dbReference type="Proteomes" id="UP000634011"/>
    </source>
</evidence>
<name>A0A923KN79_9BURK</name>
<keyword evidence="1" id="KW-0812">Transmembrane</keyword>
<dbReference type="EMBL" id="JACOFV010000004">
    <property type="protein sequence ID" value="MBC3861583.1"/>
    <property type="molecule type" value="Genomic_DNA"/>
</dbReference>
<dbReference type="Proteomes" id="UP000634011">
    <property type="component" value="Unassembled WGS sequence"/>
</dbReference>
<evidence type="ECO:0000313" key="3">
    <source>
        <dbReference type="EMBL" id="MBC3861583.1"/>
    </source>
</evidence>
<dbReference type="InterPro" id="IPR038972">
    <property type="entry name" value="YiaA-like"/>
</dbReference>
<keyword evidence="4" id="KW-1185">Reference proteome</keyword>
<keyword evidence="1" id="KW-0472">Membrane</keyword>
<accession>A0A923KN79</accession>
<proteinExistence type="predicted"/>
<dbReference type="GO" id="GO:0006974">
    <property type="term" value="P:DNA damage response"/>
    <property type="evidence" value="ECO:0007669"/>
    <property type="project" value="TreeGrafter"/>
</dbReference>
<dbReference type="AlphaFoldDB" id="A0A923KN79"/>
<evidence type="ECO:0000256" key="1">
    <source>
        <dbReference type="SAM" id="Phobius"/>
    </source>
</evidence>
<sequence>MPSKIQAPTGAFVAASWVSMLCGAAAFVIGLWNSTMQLNERGYYFTVLLFGLYAAISLQKSVRDKSEGINVTGIYFGVSWFALIAAIMLLAIGLWNASLQYSEKGFYAMSFILALFGAVTVQKNIRDMAVFHVDAEVTHHQEE</sequence>
<feature type="domain" description="YiaAB two helix" evidence="2">
    <location>
        <begin position="12"/>
        <end position="64"/>
    </location>
</feature>
<keyword evidence="1" id="KW-1133">Transmembrane helix</keyword>
<dbReference type="RefSeq" id="WP_186911517.1">
    <property type="nucleotide sequence ID" value="NZ_JACOFV010000004.1"/>
</dbReference>
<reference evidence="3" key="1">
    <citation type="submission" date="2020-08" db="EMBL/GenBank/DDBJ databases">
        <title>Novel species isolated from subtropical streams in China.</title>
        <authorList>
            <person name="Lu H."/>
        </authorList>
    </citation>
    <scope>NUCLEOTIDE SEQUENCE</scope>
    <source>
        <strain evidence="3">KACC 12607</strain>
    </source>
</reference>
<feature type="transmembrane region" description="Helical" evidence="1">
    <location>
        <begin position="105"/>
        <end position="121"/>
    </location>
</feature>
<feature type="transmembrane region" description="Helical" evidence="1">
    <location>
        <begin position="12"/>
        <end position="31"/>
    </location>
</feature>
<protein>
    <recommendedName>
        <fullName evidence="2">YiaAB two helix domain-containing protein</fullName>
    </recommendedName>
</protein>